<keyword evidence="5" id="KW-0539">Nucleus</keyword>
<feature type="region of interest" description="Disordered" evidence="6">
    <location>
        <begin position="333"/>
        <end position="361"/>
    </location>
</feature>
<dbReference type="GO" id="GO:0003677">
    <property type="term" value="F:DNA binding"/>
    <property type="evidence" value="ECO:0007669"/>
    <property type="project" value="InterPro"/>
</dbReference>
<reference evidence="8" key="1">
    <citation type="submission" date="2020-07" db="EMBL/GenBank/DDBJ databases">
        <title>Draft Genome Sequence of a Deep-Sea Yeast, Naganishia (Cryptococcus) liquefaciens strain N6.</title>
        <authorList>
            <person name="Han Y.W."/>
            <person name="Kajitani R."/>
            <person name="Morimoto H."/>
            <person name="Parhat M."/>
            <person name="Tsubouchi H."/>
            <person name="Bakenova O."/>
            <person name="Ogata M."/>
            <person name="Argunhan B."/>
            <person name="Aoki R."/>
            <person name="Kajiwara S."/>
            <person name="Itoh T."/>
            <person name="Iwasaki H."/>
        </authorList>
    </citation>
    <scope>NUCLEOTIDE SEQUENCE</scope>
    <source>
        <strain evidence="8">N6</strain>
    </source>
</reference>
<evidence type="ECO:0000256" key="2">
    <source>
        <dbReference type="ARBA" id="ARBA00022723"/>
    </source>
</evidence>
<dbReference type="GO" id="GO:0006351">
    <property type="term" value="P:DNA-templated transcription"/>
    <property type="evidence" value="ECO:0007669"/>
    <property type="project" value="InterPro"/>
</dbReference>
<evidence type="ECO:0000256" key="6">
    <source>
        <dbReference type="SAM" id="MobiDB-lite"/>
    </source>
</evidence>
<feature type="compositionally biased region" description="Polar residues" evidence="6">
    <location>
        <begin position="352"/>
        <end position="361"/>
    </location>
</feature>
<dbReference type="SUPFAM" id="SSF57701">
    <property type="entry name" value="Zn2/Cys6 DNA-binding domain"/>
    <property type="match status" value="1"/>
</dbReference>
<comment type="subcellular location">
    <subcellularLocation>
        <location evidence="1">Nucleus</location>
    </subcellularLocation>
</comment>
<dbReference type="PANTHER" id="PTHR47338:SF29">
    <property type="entry name" value="ZN(2)-C6 FUNGAL-TYPE DOMAIN-CONTAINING PROTEIN"/>
    <property type="match status" value="1"/>
</dbReference>
<dbReference type="CDD" id="cd12148">
    <property type="entry name" value="fungal_TF_MHR"/>
    <property type="match status" value="1"/>
</dbReference>
<dbReference type="GO" id="GO:0000981">
    <property type="term" value="F:DNA-binding transcription factor activity, RNA polymerase II-specific"/>
    <property type="evidence" value="ECO:0007669"/>
    <property type="project" value="InterPro"/>
</dbReference>
<keyword evidence="4" id="KW-0804">Transcription</keyword>
<dbReference type="SMART" id="SM00066">
    <property type="entry name" value="GAL4"/>
    <property type="match status" value="1"/>
</dbReference>
<evidence type="ECO:0000313" key="8">
    <source>
        <dbReference type="EMBL" id="GHJ86036.1"/>
    </source>
</evidence>
<evidence type="ECO:0000256" key="1">
    <source>
        <dbReference type="ARBA" id="ARBA00004123"/>
    </source>
</evidence>
<keyword evidence="3" id="KW-0805">Transcription regulation</keyword>
<dbReference type="PROSITE" id="PS00463">
    <property type="entry name" value="ZN2_CY6_FUNGAL_1"/>
    <property type="match status" value="1"/>
</dbReference>
<dbReference type="InterPro" id="IPR001138">
    <property type="entry name" value="Zn2Cys6_DnaBD"/>
</dbReference>
<dbReference type="PANTHER" id="PTHR47338">
    <property type="entry name" value="ZN(II)2CYS6 TRANSCRIPTION FACTOR (EUROFUNG)-RELATED"/>
    <property type="match status" value="1"/>
</dbReference>
<dbReference type="Pfam" id="PF00172">
    <property type="entry name" value="Zn_clus"/>
    <property type="match status" value="1"/>
</dbReference>
<organism evidence="8 9">
    <name type="scientific">Naganishia liquefaciens</name>
    <dbReference type="NCBI Taxonomy" id="104408"/>
    <lineage>
        <taxon>Eukaryota</taxon>
        <taxon>Fungi</taxon>
        <taxon>Dikarya</taxon>
        <taxon>Basidiomycota</taxon>
        <taxon>Agaricomycotina</taxon>
        <taxon>Tremellomycetes</taxon>
        <taxon>Filobasidiales</taxon>
        <taxon>Filobasidiaceae</taxon>
        <taxon>Naganishia</taxon>
    </lineage>
</organism>
<dbReference type="Gene3D" id="4.10.240.10">
    <property type="entry name" value="Zn(2)-C6 fungal-type DNA-binding domain"/>
    <property type="match status" value="1"/>
</dbReference>
<accession>A0A8H3YFT2</accession>
<dbReference type="GO" id="GO:0008270">
    <property type="term" value="F:zinc ion binding"/>
    <property type="evidence" value="ECO:0007669"/>
    <property type="project" value="InterPro"/>
</dbReference>
<dbReference type="EMBL" id="BLZA01000017">
    <property type="protein sequence ID" value="GHJ86036.1"/>
    <property type="molecule type" value="Genomic_DNA"/>
</dbReference>
<sequence length="912" mass="100268">MDNPATDPSDHELVSDANMEGGQITASSGKTIKPPLRRGDACLYCRKRKLRCDAAKPSCNQCIRAKKTDPCEYDQGKPKSRVKILEAKIAVLENQISNPQPSSHIPRESDRFQHPSEAAFSNLLPDSFSNMTSYPSQGSSAFNTAYAHPPFNLGPAMHQGPREYRQDAPSQPPNQVHRKSDESTSFRTGIYLTAPAGNNSGGGQDSSFQGYFPEQGVEPTLTPSWMSFQAASATPMVASMNNSGSVKSSVSFAPSVLVNPGVNTVGPEFIDEYRKTITSTHPLYVPGLTNSDYEQAKSLLESGGGQLQGAMTPQTQSLMDSLFSAVQSATPAEGISQGASLVETDAGRRGSESQNQERTATASVTSSFDFSTLDPNMRDVTSGMNVFDFGTPPGGSDDSQLRRRFQPSLPTDVTLPDSLNAMYVPAAGRTPNIGEPSAASEFNLSTGWYDPLDLPQAARDELLRVFFETAAIYMLGMNLARFKARLTLPANKRPHPCWLYGMYLFASRYSADPALRSLEGHFYEIANTQFEIAVQNADRLLDAIRGAHLVSVYCYSRGKYLQAWVCTGKVVRLAMAAGLHSIDSNNFVPPGIDGPFVDFDRPTQSSRSMTKDWAIPAAQDPVDLAERISTFWMVWYLDRAGSIAMRWPAGMETQDCITPFPARTPETAANGQEPLHDERLSDLLKGVNRGVREGVPMWGMLCRAMGLLHEVAQSVRTPRTRPDGSFNTPGGTAMPPAAEPRLRYQNPAAFQRLDRAISSFVDSFPLELRDPIKRINGKKDVNVHIVSLHSFVACSQMWLHDSEDWRYDNSEALEAARRVLTLGRIIPEAKLSKLDLYLPMFWAWAGKVLIRELKRLDSVGDNLATVALEAELDMMVERLKALGKSFGLADLQAERVQNWREATDAEEENSNS</sequence>
<dbReference type="InterPro" id="IPR007219">
    <property type="entry name" value="XnlR_reg_dom"/>
</dbReference>
<evidence type="ECO:0000256" key="3">
    <source>
        <dbReference type="ARBA" id="ARBA00023015"/>
    </source>
</evidence>
<dbReference type="PROSITE" id="PS50048">
    <property type="entry name" value="ZN2_CY6_FUNGAL_2"/>
    <property type="match status" value="1"/>
</dbReference>
<keyword evidence="2" id="KW-0479">Metal-binding</keyword>
<dbReference type="Proteomes" id="UP000620104">
    <property type="component" value="Unassembled WGS sequence"/>
</dbReference>
<feature type="domain" description="Zn(2)-C6 fungal-type" evidence="7">
    <location>
        <begin position="41"/>
        <end position="73"/>
    </location>
</feature>
<protein>
    <recommendedName>
        <fullName evidence="7">Zn(2)-C6 fungal-type domain-containing protein</fullName>
    </recommendedName>
</protein>
<evidence type="ECO:0000256" key="5">
    <source>
        <dbReference type="ARBA" id="ARBA00023242"/>
    </source>
</evidence>
<dbReference type="InterPro" id="IPR050815">
    <property type="entry name" value="TF_fung"/>
</dbReference>
<comment type="caution">
    <text evidence="8">The sequence shown here is derived from an EMBL/GenBank/DDBJ whole genome shotgun (WGS) entry which is preliminary data.</text>
</comment>
<feature type="region of interest" description="Disordered" evidence="6">
    <location>
        <begin position="717"/>
        <end position="738"/>
    </location>
</feature>
<feature type="region of interest" description="Disordered" evidence="6">
    <location>
        <begin position="1"/>
        <end position="32"/>
    </location>
</feature>
<dbReference type="AlphaFoldDB" id="A0A8H3YFT2"/>
<dbReference type="OrthoDB" id="39175at2759"/>
<dbReference type="Pfam" id="PF04082">
    <property type="entry name" value="Fungal_trans"/>
    <property type="match status" value="1"/>
</dbReference>
<feature type="region of interest" description="Disordered" evidence="6">
    <location>
        <begin position="152"/>
        <end position="185"/>
    </location>
</feature>
<dbReference type="CDD" id="cd00067">
    <property type="entry name" value="GAL4"/>
    <property type="match status" value="1"/>
</dbReference>
<dbReference type="GO" id="GO:0005634">
    <property type="term" value="C:nucleus"/>
    <property type="evidence" value="ECO:0007669"/>
    <property type="project" value="UniProtKB-SubCell"/>
</dbReference>
<keyword evidence="9" id="KW-1185">Reference proteome</keyword>
<dbReference type="SMART" id="SM00906">
    <property type="entry name" value="Fungal_trans"/>
    <property type="match status" value="1"/>
</dbReference>
<gene>
    <name evidence="8" type="ORF">NliqN6_2438</name>
</gene>
<evidence type="ECO:0000313" key="9">
    <source>
        <dbReference type="Proteomes" id="UP000620104"/>
    </source>
</evidence>
<evidence type="ECO:0000256" key="4">
    <source>
        <dbReference type="ARBA" id="ARBA00023163"/>
    </source>
</evidence>
<proteinExistence type="predicted"/>
<name>A0A8H3YFT2_9TREE</name>
<dbReference type="InterPro" id="IPR036864">
    <property type="entry name" value="Zn2-C6_fun-type_DNA-bd_sf"/>
</dbReference>
<evidence type="ECO:0000259" key="7">
    <source>
        <dbReference type="PROSITE" id="PS50048"/>
    </source>
</evidence>